<sequence length="52" mass="5712">MGEQYRELAAIWLSRSFAAPTVEIAEAYVELAAIYEALASLALRLDGLARRA</sequence>
<reference evidence="1 2" key="1">
    <citation type="submission" date="2021-07" db="EMBL/GenBank/DDBJ databases">
        <title>Isolation and characterization of bacteria from a gold mining with a capacity of golden bioaccumulation.</title>
        <authorList>
            <person name="Yang X.J."/>
        </authorList>
    </citation>
    <scope>NUCLEOTIDE SEQUENCE [LARGE SCALE GENOMIC DNA]</scope>
    <source>
        <strain evidence="1 2">Au29</strain>
    </source>
</reference>
<evidence type="ECO:0000313" key="1">
    <source>
        <dbReference type="EMBL" id="QYC11055.1"/>
    </source>
</evidence>
<protein>
    <submittedName>
        <fullName evidence="1">Uncharacterized protein</fullName>
    </submittedName>
</protein>
<evidence type="ECO:0000313" key="2">
    <source>
        <dbReference type="Proteomes" id="UP000824334"/>
    </source>
</evidence>
<dbReference type="EMBL" id="CP080034">
    <property type="protein sequence ID" value="QYC11055.1"/>
    <property type="molecule type" value="Genomic_DNA"/>
</dbReference>
<organism evidence="1 2">
    <name type="scientific">Brevundimonas nasdae</name>
    <dbReference type="NCBI Taxonomy" id="172043"/>
    <lineage>
        <taxon>Bacteria</taxon>
        <taxon>Pseudomonadati</taxon>
        <taxon>Pseudomonadota</taxon>
        <taxon>Alphaproteobacteria</taxon>
        <taxon>Caulobacterales</taxon>
        <taxon>Caulobacteraceae</taxon>
        <taxon>Brevundimonas</taxon>
    </lineage>
</organism>
<proteinExistence type="predicted"/>
<gene>
    <name evidence="1" type="ORF">KWG56_03325</name>
</gene>
<dbReference type="Proteomes" id="UP000824334">
    <property type="component" value="Chromosome"/>
</dbReference>
<name>A0ABX8TMM7_9CAUL</name>
<dbReference type="RefSeq" id="WP_201100450.1">
    <property type="nucleotide sequence ID" value="NZ_BAAAEE010000010.1"/>
</dbReference>
<keyword evidence="2" id="KW-1185">Reference proteome</keyword>
<dbReference type="GeneID" id="94374281"/>
<accession>A0ABX8TMM7</accession>